<accession>A0A176ZWT6</accession>
<organism evidence="1">
    <name type="scientific">Pseudogymnoascus destructans</name>
    <dbReference type="NCBI Taxonomy" id="655981"/>
    <lineage>
        <taxon>Eukaryota</taxon>
        <taxon>Fungi</taxon>
        <taxon>Dikarya</taxon>
        <taxon>Ascomycota</taxon>
        <taxon>Pezizomycotina</taxon>
        <taxon>Leotiomycetes</taxon>
        <taxon>Thelebolales</taxon>
        <taxon>Thelebolaceae</taxon>
        <taxon>Pseudogymnoascus</taxon>
    </lineage>
</organism>
<gene>
    <name evidence="1" type="ORF">VC83_09364</name>
</gene>
<sequence>MAPKEKLSSKKDRKGDAYWFEAAPLYKSTERGSIRIGRVYGIGFDKRSAPIEKNGIIIKIQKVYSAMELPPKAQDIRSQLSIPLSQSEKLRG</sequence>
<name>A0A176ZWT6_9PEZI</name>
<dbReference type="RefSeq" id="XP_024319635.1">
    <property type="nucleotide sequence ID" value="XM_024472804.1"/>
</dbReference>
<dbReference type="AlphaFoldDB" id="A0A176ZWT6"/>
<reference evidence="1" key="1">
    <citation type="submission" date="2016-03" db="EMBL/GenBank/DDBJ databases">
        <title>Updated assembly of Pseudogymnoascus destructans, the fungus causing white-nose syndrome of bats.</title>
        <authorList>
            <person name="Palmer J.M."/>
            <person name="Drees K.P."/>
            <person name="Foster J.T."/>
            <person name="Lindner D.L."/>
        </authorList>
    </citation>
    <scope>NUCLEOTIDE SEQUENCE [LARGE SCALE GENOMIC DNA]</scope>
    <source>
        <strain evidence="1">20631-21</strain>
    </source>
</reference>
<evidence type="ECO:0000313" key="1">
    <source>
        <dbReference type="EMBL" id="OAF54328.1"/>
    </source>
</evidence>
<proteinExistence type="predicted"/>
<dbReference type="VEuPathDB" id="FungiDB:GMDG_04513"/>
<dbReference type="Proteomes" id="UP000077154">
    <property type="component" value="Unassembled WGS sequence"/>
</dbReference>
<protein>
    <submittedName>
        <fullName evidence="1">Uncharacterized protein</fullName>
    </submittedName>
</protein>
<dbReference type="EMBL" id="KV441429">
    <property type="protein sequence ID" value="OAF54328.1"/>
    <property type="molecule type" value="Genomic_DNA"/>
</dbReference>
<dbReference type="OrthoDB" id="4207238at2759"/>
<dbReference type="GeneID" id="36292396"/>